<evidence type="ECO:0000313" key="7">
    <source>
        <dbReference type="Proteomes" id="UP000604825"/>
    </source>
</evidence>
<dbReference type="Gene3D" id="1.10.10.10">
    <property type="entry name" value="Winged helix-like DNA-binding domain superfamily/Winged helix DNA-binding domain"/>
    <property type="match status" value="1"/>
</dbReference>
<comment type="caution">
    <text evidence="6">The sequence shown here is derived from an EMBL/GenBank/DDBJ whole genome shotgun (WGS) entry which is preliminary data.</text>
</comment>
<dbReference type="InterPro" id="IPR036388">
    <property type="entry name" value="WH-like_DNA-bd_sf"/>
</dbReference>
<protein>
    <recommendedName>
        <fullName evidence="8">NB-ARC domain-containing protein</fullName>
    </recommendedName>
</protein>
<dbReference type="OrthoDB" id="678339at2759"/>
<evidence type="ECO:0000256" key="1">
    <source>
        <dbReference type="ARBA" id="ARBA00022614"/>
    </source>
</evidence>
<dbReference type="SUPFAM" id="SSF52058">
    <property type="entry name" value="L domain-like"/>
    <property type="match status" value="1"/>
</dbReference>
<dbReference type="Proteomes" id="UP000604825">
    <property type="component" value="Unassembled WGS sequence"/>
</dbReference>
<dbReference type="GO" id="GO:0006952">
    <property type="term" value="P:defense response"/>
    <property type="evidence" value="ECO:0007669"/>
    <property type="project" value="UniProtKB-KW"/>
</dbReference>
<evidence type="ECO:0000259" key="5">
    <source>
        <dbReference type="Pfam" id="PF25019"/>
    </source>
</evidence>
<evidence type="ECO:0008006" key="8">
    <source>
        <dbReference type="Google" id="ProtNLM"/>
    </source>
</evidence>
<reference evidence="6" key="1">
    <citation type="submission" date="2020-10" db="EMBL/GenBank/DDBJ databases">
        <authorList>
            <person name="Han B."/>
            <person name="Lu T."/>
            <person name="Zhao Q."/>
            <person name="Huang X."/>
            <person name="Zhao Y."/>
        </authorList>
    </citation>
    <scope>NUCLEOTIDE SEQUENCE</scope>
</reference>
<dbReference type="InterPro" id="IPR027417">
    <property type="entry name" value="P-loop_NTPase"/>
</dbReference>
<feature type="region of interest" description="Disordered" evidence="3">
    <location>
        <begin position="1109"/>
        <end position="1128"/>
    </location>
</feature>
<evidence type="ECO:0000256" key="3">
    <source>
        <dbReference type="SAM" id="MobiDB-lite"/>
    </source>
</evidence>
<keyword evidence="1" id="KW-0433">Leucine-rich repeat</keyword>
<evidence type="ECO:0000313" key="6">
    <source>
        <dbReference type="EMBL" id="CAD6253004.1"/>
    </source>
</evidence>
<accession>A0A811PY75</accession>
<dbReference type="PANTHER" id="PTHR36766">
    <property type="entry name" value="PLANT BROAD-SPECTRUM MILDEW RESISTANCE PROTEIN RPW8"/>
    <property type="match status" value="1"/>
</dbReference>
<feature type="domain" description="R13L1/DRL21-like LRR repeat region" evidence="5">
    <location>
        <begin position="770"/>
        <end position="895"/>
    </location>
</feature>
<dbReference type="PRINTS" id="PR00364">
    <property type="entry name" value="DISEASERSIST"/>
</dbReference>
<proteinExistence type="predicted"/>
<name>A0A811PY75_9POAL</name>
<dbReference type="InterPro" id="IPR056789">
    <property type="entry name" value="LRR_R13L1-DRL21"/>
</dbReference>
<dbReference type="InterPro" id="IPR002182">
    <property type="entry name" value="NB-ARC"/>
</dbReference>
<dbReference type="Gene3D" id="3.80.10.10">
    <property type="entry name" value="Ribonuclease Inhibitor"/>
    <property type="match status" value="3"/>
</dbReference>
<keyword evidence="2" id="KW-0611">Plant defense</keyword>
<dbReference type="Pfam" id="PF25019">
    <property type="entry name" value="LRR_R13L1-DRL21"/>
    <property type="match status" value="1"/>
</dbReference>
<keyword evidence="7" id="KW-1185">Reference proteome</keyword>
<dbReference type="SUPFAM" id="SSF52540">
    <property type="entry name" value="P-loop containing nucleoside triphosphate hydrolases"/>
    <property type="match status" value="1"/>
</dbReference>
<gene>
    <name evidence="6" type="ORF">NCGR_LOCUS36649</name>
</gene>
<dbReference type="SUPFAM" id="SSF52047">
    <property type="entry name" value="RNI-like"/>
    <property type="match status" value="1"/>
</dbReference>
<dbReference type="InterPro" id="IPR032675">
    <property type="entry name" value="LRR_dom_sf"/>
</dbReference>
<evidence type="ECO:0000259" key="4">
    <source>
        <dbReference type="Pfam" id="PF00931"/>
    </source>
</evidence>
<dbReference type="GO" id="GO:0043531">
    <property type="term" value="F:ADP binding"/>
    <property type="evidence" value="ECO:0007669"/>
    <property type="project" value="InterPro"/>
</dbReference>
<feature type="domain" description="NB-ARC" evidence="4">
    <location>
        <begin position="179"/>
        <end position="323"/>
    </location>
</feature>
<evidence type="ECO:0000256" key="2">
    <source>
        <dbReference type="ARBA" id="ARBA00022821"/>
    </source>
</evidence>
<sequence length="1128" mass="127656">MAGRGHEDLRRVVEMLRLDRMEEQFRLLRASTLLAELRSAVSLVQTHDTVSSGSSSSLKLIFCVRSLAAPLRDLLEAVLQHTEVGARVRRAAGEEWRQVPAVLYRYLVFRSATIRDLRQFLRKFRSLVTYMQQEHHPPRRLVRYGGGDHDGSSLSLYSTAALARNRDGLREPMVGRSELLEKMVGTLLSDRTGYRALLMVPIVGGPGVGKTRIAKAILDDARIKHRFPVRLVVPVAQDSCLERILMLMVSPDRRADVTYSLETMAKHIDRKLSGGSYLIVLDDVWSDNEGKWQEIGTVVNTMPSNGVLVLTTRTPDIASKLATMADIPYTIKPFYLHPLGQEFSSSFVDRWIATCHGDWHADELVRKIGTKIAAKCCGVPLLLDCARRVFCQPLDLQFWQGLFLQDDIGGDNRIIHPDMFQQELPLCIDLLPSDKFWQRFLAHYSRDEFFPDGNVLLQSASASYQHLPADLQSCFLYCSVFPSDYDFDVEELADLLAADGNIPPVVAKAQRKGFLQQLLDECFYPMHGHEYGDKHTFRMHKVLHIFAQNMDRRFSSILRVHHANQVTDPKVEAQSTIRRSSLIVHPLAASFPRSLLACKDLRALILLQQGPMCPPDQLRCEITEIPQEFLQSFKSMHTLSLIATKIRILPAKFIQPHHMKYLNLSQTDIENIPSAISRFPFLQTLILSYCDKLQKLHPNTTKLTLLQKLDLEGCCNLIELPRDMSKMKSLEYLNVTECSSLTQLPCGMGQLKSLQMLLGYIVSYTDGSSMSELQPLANLHRLSLQSLEKVSDLFDVRDAMLQNKTKLESFSIRWNMDGTNNTTLAYAVLESLRPHRCLKALEIVAYEGNYLPSWMTSTEPYLEFLVEVKLINLRSCETLLPSLGLLPCLKIAEISGAETVCSVSANIYGHRGAFRSLEKLTFSYMHNLEVWEQAQWSGMFPRLAELAIIQCPKMRALHMELPSLEKLILWMNNKVLYNQKGTLQGVAKTLEHISISFGEELLASSGCEALQDLDELTKLEICGCEELTCLRQGLQRLSSMRSLTIDNCRRLEALPDWLENLPSLQIIRLSGCPLLHYIPRGLQQRPGVIIYVEDCPNLIQDHLPNFSAQSSGEPVGARVNKGKEIVQD</sequence>
<dbReference type="Pfam" id="PF00931">
    <property type="entry name" value="NB-ARC"/>
    <property type="match status" value="1"/>
</dbReference>
<dbReference type="EMBL" id="CAJGYO010000009">
    <property type="protein sequence ID" value="CAD6253004.1"/>
    <property type="molecule type" value="Genomic_DNA"/>
</dbReference>
<organism evidence="6 7">
    <name type="scientific">Miscanthus lutarioriparius</name>
    <dbReference type="NCBI Taxonomy" id="422564"/>
    <lineage>
        <taxon>Eukaryota</taxon>
        <taxon>Viridiplantae</taxon>
        <taxon>Streptophyta</taxon>
        <taxon>Embryophyta</taxon>
        <taxon>Tracheophyta</taxon>
        <taxon>Spermatophyta</taxon>
        <taxon>Magnoliopsida</taxon>
        <taxon>Liliopsida</taxon>
        <taxon>Poales</taxon>
        <taxon>Poaceae</taxon>
        <taxon>PACMAD clade</taxon>
        <taxon>Panicoideae</taxon>
        <taxon>Andropogonodae</taxon>
        <taxon>Andropogoneae</taxon>
        <taxon>Saccharinae</taxon>
        <taxon>Miscanthus</taxon>
    </lineage>
</organism>
<dbReference type="Gene3D" id="3.40.50.300">
    <property type="entry name" value="P-loop containing nucleotide triphosphate hydrolases"/>
    <property type="match status" value="1"/>
</dbReference>
<dbReference type="PANTHER" id="PTHR36766:SF70">
    <property type="entry name" value="DISEASE RESISTANCE PROTEIN RGA4"/>
    <property type="match status" value="1"/>
</dbReference>
<dbReference type="AlphaFoldDB" id="A0A811PY75"/>